<organism evidence="1 2">
    <name type="scientific">Pseudoalteromonas ulvae</name>
    <dbReference type="NCBI Taxonomy" id="107327"/>
    <lineage>
        <taxon>Bacteria</taxon>
        <taxon>Pseudomonadati</taxon>
        <taxon>Pseudomonadota</taxon>
        <taxon>Gammaproteobacteria</taxon>
        <taxon>Alteromonadales</taxon>
        <taxon>Pseudoalteromonadaceae</taxon>
        <taxon>Pseudoalteromonas</taxon>
    </lineage>
</organism>
<dbReference type="EMBL" id="MWPV01000004">
    <property type="protein sequence ID" value="OUL57236.1"/>
    <property type="molecule type" value="Genomic_DNA"/>
</dbReference>
<evidence type="ECO:0000313" key="1">
    <source>
        <dbReference type="EMBL" id="OUL57236.1"/>
    </source>
</evidence>
<evidence type="ECO:0000313" key="2">
    <source>
        <dbReference type="Proteomes" id="UP000194841"/>
    </source>
</evidence>
<dbReference type="Pfam" id="PF11903">
    <property type="entry name" value="ParD_like"/>
    <property type="match status" value="1"/>
</dbReference>
<proteinExistence type="predicted"/>
<evidence type="ECO:0008006" key="3">
    <source>
        <dbReference type="Google" id="ProtNLM"/>
    </source>
</evidence>
<dbReference type="InterPro" id="IPR021831">
    <property type="entry name" value="ParD-like"/>
</dbReference>
<gene>
    <name evidence="1" type="ORF">B1199_13785</name>
</gene>
<dbReference type="RefSeq" id="WP_086744698.1">
    <property type="nucleotide sequence ID" value="NZ_MWPV01000004.1"/>
</dbReference>
<keyword evidence="2" id="KW-1185">Reference proteome</keyword>
<sequence length="71" mass="8079">MGIIKVSDQLHQEIRKASTVMARSINAQAEFWAKMGMLAELNPHLTFNELIQQELAKVDLHSLSHHEKSNL</sequence>
<name>A0A244CP02_PSEDV</name>
<protein>
    <recommendedName>
        <fullName evidence="3">ParD-like antitoxin of type II toxin-antitoxin system</fullName>
    </recommendedName>
</protein>
<comment type="caution">
    <text evidence="1">The sequence shown here is derived from an EMBL/GenBank/DDBJ whole genome shotgun (WGS) entry which is preliminary data.</text>
</comment>
<dbReference type="Proteomes" id="UP000194841">
    <property type="component" value="Unassembled WGS sequence"/>
</dbReference>
<dbReference type="AlphaFoldDB" id="A0A244CP02"/>
<dbReference type="OrthoDB" id="5422561at2"/>
<reference evidence="1 2" key="1">
    <citation type="submission" date="2017-02" db="EMBL/GenBank/DDBJ databases">
        <title>Pseudoalteromonas ulvae TC14 Genome.</title>
        <authorList>
            <person name="Molmeret M."/>
        </authorList>
    </citation>
    <scope>NUCLEOTIDE SEQUENCE [LARGE SCALE GENOMIC DNA]</scope>
    <source>
        <strain evidence="1">TC14</strain>
    </source>
</reference>
<accession>A0A244CP02</accession>